<dbReference type="PIRSF" id="PIRSF002131">
    <property type="entry name" value="Ribosomal_S11"/>
    <property type="match status" value="1"/>
</dbReference>
<evidence type="ECO:0000256" key="6">
    <source>
        <dbReference type="RuleBase" id="RU003629"/>
    </source>
</evidence>
<keyword evidence="2 5" id="KW-0689">Ribosomal protein</keyword>
<dbReference type="InterPro" id="IPR036967">
    <property type="entry name" value="Ribosomal_uS11_sf"/>
</dbReference>
<evidence type="ECO:0000313" key="7">
    <source>
        <dbReference type="EMBL" id="OGN05597.1"/>
    </source>
</evidence>
<gene>
    <name evidence="5" type="primary">rpsK</name>
    <name evidence="7" type="ORF">A2831_03505</name>
</gene>
<evidence type="ECO:0000256" key="3">
    <source>
        <dbReference type="ARBA" id="ARBA00023274"/>
    </source>
</evidence>
<dbReference type="GO" id="GO:0005840">
    <property type="term" value="C:ribosome"/>
    <property type="evidence" value="ECO:0007669"/>
    <property type="project" value="UniProtKB-KW"/>
</dbReference>
<dbReference type="GO" id="GO:0006412">
    <property type="term" value="P:translation"/>
    <property type="evidence" value="ECO:0007669"/>
    <property type="project" value="UniProtKB-UniRule"/>
</dbReference>
<dbReference type="SUPFAM" id="SSF53137">
    <property type="entry name" value="Translational machinery components"/>
    <property type="match status" value="1"/>
</dbReference>
<protein>
    <recommendedName>
        <fullName evidence="4 5">Small ribosomal subunit protein uS11</fullName>
    </recommendedName>
</protein>
<evidence type="ECO:0000256" key="4">
    <source>
        <dbReference type="ARBA" id="ARBA00035160"/>
    </source>
</evidence>
<dbReference type="InterPro" id="IPR018102">
    <property type="entry name" value="Ribosomal_uS11_CS"/>
</dbReference>
<accession>A0A1F8EXJ9</accession>
<evidence type="ECO:0000256" key="1">
    <source>
        <dbReference type="ARBA" id="ARBA00006194"/>
    </source>
</evidence>
<keyword evidence="5" id="KW-0694">RNA-binding</keyword>
<dbReference type="PROSITE" id="PS00054">
    <property type="entry name" value="RIBOSOMAL_S11"/>
    <property type="match status" value="1"/>
</dbReference>
<evidence type="ECO:0000256" key="2">
    <source>
        <dbReference type="ARBA" id="ARBA00022980"/>
    </source>
</evidence>
<dbReference type="GO" id="GO:0019843">
    <property type="term" value="F:rRNA binding"/>
    <property type="evidence" value="ECO:0007669"/>
    <property type="project" value="UniProtKB-UniRule"/>
</dbReference>
<dbReference type="InterPro" id="IPR001971">
    <property type="entry name" value="Ribosomal_uS11"/>
</dbReference>
<comment type="subunit">
    <text evidence="5">Part of the 30S ribosomal subunit. Interacts with proteins S7 and S18. Binds to IF-3.</text>
</comment>
<evidence type="ECO:0000313" key="8">
    <source>
        <dbReference type="Proteomes" id="UP000177507"/>
    </source>
</evidence>
<dbReference type="Pfam" id="PF00411">
    <property type="entry name" value="Ribosomal_S11"/>
    <property type="match status" value="1"/>
</dbReference>
<reference evidence="7 8" key="1">
    <citation type="journal article" date="2016" name="Nat. Commun.">
        <title>Thousands of microbial genomes shed light on interconnected biogeochemical processes in an aquifer system.</title>
        <authorList>
            <person name="Anantharaman K."/>
            <person name="Brown C.T."/>
            <person name="Hug L.A."/>
            <person name="Sharon I."/>
            <person name="Castelle C.J."/>
            <person name="Probst A.J."/>
            <person name="Thomas B.C."/>
            <person name="Singh A."/>
            <person name="Wilkins M.J."/>
            <person name="Karaoz U."/>
            <person name="Brodie E.L."/>
            <person name="Williams K.H."/>
            <person name="Hubbard S.S."/>
            <person name="Banfield J.F."/>
        </authorList>
    </citation>
    <scope>NUCLEOTIDE SEQUENCE [LARGE SCALE GENOMIC DNA]</scope>
</reference>
<evidence type="ECO:0000256" key="5">
    <source>
        <dbReference type="HAMAP-Rule" id="MF_01310"/>
    </source>
</evidence>
<dbReference type="STRING" id="1802668.A2831_03505"/>
<dbReference type="Proteomes" id="UP000177507">
    <property type="component" value="Unassembled WGS sequence"/>
</dbReference>
<dbReference type="NCBIfam" id="NF003698">
    <property type="entry name" value="PRK05309.1"/>
    <property type="match status" value="1"/>
</dbReference>
<dbReference type="Gene3D" id="3.30.420.80">
    <property type="entry name" value="Ribosomal protein S11"/>
    <property type="match status" value="1"/>
</dbReference>
<keyword evidence="3 5" id="KW-0687">Ribonucleoprotein</keyword>
<organism evidence="7 8">
    <name type="scientific">Candidatus Yanofskybacteria bacterium RIFCSPHIGHO2_01_FULL_44_17</name>
    <dbReference type="NCBI Taxonomy" id="1802668"/>
    <lineage>
        <taxon>Bacteria</taxon>
        <taxon>Candidatus Yanofskyibacteriota</taxon>
    </lineage>
</organism>
<dbReference type="EMBL" id="MGJI01000007">
    <property type="protein sequence ID" value="OGN05597.1"/>
    <property type="molecule type" value="Genomic_DNA"/>
</dbReference>
<name>A0A1F8EXJ9_9BACT</name>
<comment type="caution">
    <text evidence="7">The sequence shown here is derived from an EMBL/GenBank/DDBJ whole genome shotgun (WGS) entry which is preliminary data.</text>
</comment>
<proteinExistence type="inferred from homology"/>
<dbReference type="HAMAP" id="MF_01310">
    <property type="entry name" value="Ribosomal_uS11"/>
    <property type="match status" value="1"/>
</dbReference>
<keyword evidence="5" id="KW-0699">rRNA-binding</keyword>
<comment type="function">
    <text evidence="5">Located on the platform of the 30S subunit, it bridges several disparate RNA helices of the 16S rRNA. Forms part of the Shine-Dalgarno cleft in the 70S ribosome.</text>
</comment>
<dbReference type="GO" id="GO:1990904">
    <property type="term" value="C:ribonucleoprotein complex"/>
    <property type="evidence" value="ECO:0007669"/>
    <property type="project" value="UniProtKB-KW"/>
</dbReference>
<dbReference type="AlphaFoldDB" id="A0A1F8EXJ9"/>
<sequence>MLTNPSQETATDKVAPVSTKKSSRKQVFKGVVYISSSYNNTIVSVADSNGNVFAYSSAGIMGFKGARKSTPYAATLVGKDAVEKAKKLGFQEAKVSIRGIGPGREAAIRGIASTGINITAIIDATPVAHNGVRPKKPRRV</sequence>
<dbReference type="GO" id="GO:0003735">
    <property type="term" value="F:structural constituent of ribosome"/>
    <property type="evidence" value="ECO:0007669"/>
    <property type="project" value="InterPro"/>
</dbReference>
<comment type="similarity">
    <text evidence="1 5 6">Belongs to the universal ribosomal protein uS11 family.</text>
</comment>
<dbReference type="PANTHER" id="PTHR11759">
    <property type="entry name" value="40S RIBOSOMAL PROTEIN S14/30S RIBOSOMAL PROTEIN S11"/>
    <property type="match status" value="1"/>
</dbReference>
<dbReference type="FunFam" id="3.30.420.80:FF:000010">
    <property type="entry name" value="30S ribosomal protein S11"/>
    <property type="match status" value="1"/>
</dbReference>